<keyword evidence="1" id="KW-0732">Signal</keyword>
<proteinExistence type="predicted"/>
<accession>A0A840V683</accession>
<evidence type="ECO:0000313" key="2">
    <source>
        <dbReference type="EMBL" id="MBB5353153.1"/>
    </source>
</evidence>
<organism evidence="2 3">
    <name type="scientific">Haloferula luteola</name>
    <dbReference type="NCBI Taxonomy" id="595692"/>
    <lineage>
        <taxon>Bacteria</taxon>
        <taxon>Pseudomonadati</taxon>
        <taxon>Verrucomicrobiota</taxon>
        <taxon>Verrucomicrobiia</taxon>
        <taxon>Verrucomicrobiales</taxon>
        <taxon>Verrucomicrobiaceae</taxon>
        <taxon>Haloferula</taxon>
    </lineage>
</organism>
<reference evidence="2 3" key="1">
    <citation type="submission" date="2020-08" db="EMBL/GenBank/DDBJ databases">
        <title>Genomic Encyclopedia of Type Strains, Phase IV (KMG-IV): sequencing the most valuable type-strain genomes for metagenomic binning, comparative biology and taxonomic classification.</title>
        <authorList>
            <person name="Goeker M."/>
        </authorList>
    </citation>
    <scope>NUCLEOTIDE SEQUENCE [LARGE SCALE GENOMIC DNA]</scope>
    <source>
        <strain evidence="2 3">YC6886</strain>
    </source>
</reference>
<name>A0A840V683_9BACT</name>
<comment type="caution">
    <text evidence="2">The sequence shown here is derived from an EMBL/GenBank/DDBJ whole genome shotgun (WGS) entry which is preliminary data.</text>
</comment>
<dbReference type="AlphaFoldDB" id="A0A840V683"/>
<dbReference type="InterPro" id="IPR011042">
    <property type="entry name" value="6-blade_b-propeller_TolB-like"/>
</dbReference>
<evidence type="ECO:0000313" key="3">
    <source>
        <dbReference type="Proteomes" id="UP000557717"/>
    </source>
</evidence>
<evidence type="ECO:0000256" key="1">
    <source>
        <dbReference type="SAM" id="SignalP"/>
    </source>
</evidence>
<protein>
    <recommendedName>
        <fullName evidence="4">PEP-CTERM protein-sorting domain-containing protein</fullName>
    </recommendedName>
</protein>
<evidence type="ECO:0008006" key="4">
    <source>
        <dbReference type="Google" id="ProtNLM"/>
    </source>
</evidence>
<sequence length="284" mass="29794">MLKRFWSGLWILCGWSSLADGATVFWVEGNQIRGSDADGSNVTTVLAGAGSSLSGLHLEDQTLYYSDFAANTLSSVGTDGTGKVSYGTGSTGTDPSGIFHSGDLVFSVTYNSTALYAYDLNALTLSTLSTSVGGQGIDVEYDPLSDKIFVSSRSSVIQVYDRNASSLSTLYSGGSMIQGLSLYQGRLYFGEGSGSLKSIALDGTDETLIATGLGNVWGLDVGAGGIYFTTITEIKRMDLDGGNLSSIYSGSSLFDVEISAVPEAGSILFGGLGISLLVRRRRER</sequence>
<dbReference type="SUPFAM" id="SSF63829">
    <property type="entry name" value="Calcium-dependent phosphotriesterase"/>
    <property type="match status" value="1"/>
</dbReference>
<dbReference type="Gene3D" id="2.120.10.30">
    <property type="entry name" value="TolB, C-terminal domain"/>
    <property type="match status" value="2"/>
</dbReference>
<dbReference type="EMBL" id="JACHFD010000021">
    <property type="protein sequence ID" value="MBB5353153.1"/>
    <property type="molecule type" value="Genomic_DNA"/>
</dbReference>
<keyword evidence="3" id="KW-1185">Reference proteome</keyword>
<dbReference type="Proteomes" id="UP000557717">
    <property type="component" value="Unassembled WGS sequence"/>
</dbReference>
<feature type="chain" id="PRO_5032761906" description="PEP-CTERM protein-sorting domain-containing protein" evidence="1">
    <location>
        <begin position="22"/>
        <end position="284"/>
    </location>
</feature>
<dbReference type="RefSeq" id="WP_184020755.1">
    <property type="nucleotide sequence ID" value="NZ_JACHFD010000021.1"/>
</dbReference>
<gene>
    <name evidence="2" type="ORF">HNR46_003407</name>
</gene>
<feature type="signal peptide" evidence="1">
    <location>
        <begin position="1"/>
        <end position="21"/>
    </location>
</feature>